<dbReference type="EMBL" id="QPFP01000100">
    <property type="protein sequence ID" value="TEB21883.1"/>
    <property type="molecule type" value="Genomic_DNA"/>
</dbReference>
<proteinExistence type="predicted"/>
<feature type="transmembrane region" description="Helical" evidence="1">
    <location>
        <begin position="38"/>
        <end position="58"/>
    </location>
</feature>
<keyword evidence="1" id="KW-0472">Membrane</keyword>
<keyword evidence="1" id="KW-0812">Transmembrane</keyword>
<dbReference type="OrthoDB" id="3068313at2759"/>
<feature type="transmembrane region" description="Helical" evidence="1">
    <location>
        <begin position="212"/>
        <end position="230"/>
    </location>
</feature>
<evidence type="ECO:0000256" key="1">
    <source>
        <dbReference type="SAM" id="Phobius"/>
    </source>
</evidence>
<protein>
    <submittedName>
        <fullName evidence="2">Uncharacterized protein</fullName>
    </submittedName>
</protein>
<feature type="transmembrane region" description="Helical" evidence="1">
    <location>
        <begin position="65"/>
        <end position="85"/>
    </location>
</feature>
<organism evidence="2 3">
    <name type="scientific">Coprinellus micaceus</name>
    <name type="common">Glistening ink-cap mushroom</name>
    <name type="synonym">Coprinus micaceus</name>
    <dbReference type="NCBI Taxonomy" id="71717"/>
    <lineage>
        <taxon>Eukaryota</taxon>
        <taxon>Fungi</taxon>
        <taxon>Dikarya</taxon>
        <taxon>Basidiomycota</taxon>
        <taxon>Agaricomycotina</taxon>
        <taxon>Agaricomycetes</taxon>
        <taxon>Agaricomycetidae</taxon>
        <taxon>Agaricales</taxon>
        <taxon>Agaricineae</taxon>
        <taxon>Psathyrellaceae</taxon>
        <taxon>Coprinellus</taxon>
    </lineage>
</organism>
<gene>
    <name evidence="2" type="ORF">FA13DRAFT_1741420</name>
</gene>
<name>A0A4Y7SJ52_COPMI</name>
<dbReference type="AlphaFoldDB" id="A0A4Y7SJ52"/>
<comment type="caution">
    <text evidence="2">The sequence shown here is derived from an EMBL/GenBank/DDBJ whole genome shotgun (WGS) entry which is preliminary data.</text>
</comment>
<dbReference type="Proteomes" id="UP000298030">
    <property type="component" value="Unassembled WGS sequence"/>
</dbReference>
<feature type="transmembrane region" description="Helical" evidence="1">
    <location>
        <begin position="170"/>
        <end position="192"/>
    </location>
</feature>
<reference evidence="2 3" key="1">
    <citation type="journal article" date="2019" name="Nat. Ecol. Evol.">
        <title>Megaphylogeny resolves global patterns of mushroom evolution.</title>
        <authorList>
            <person name="Varga T."/>
            <person name="Krizsan K."/>
            <person name="Foldi C."/>
            <person name="Dima B."/>
            <person name="Sanchez-Garcia M."/>
            <person name="Sanchez-Ramirez S."/>
            <person name="Szollosi G.J."/>
            <person name="Szarkandi J.G."/>
            <person name="Papp V."/>
            <person name="Albert L."/>
            <person name="Andreopoulos W."/>
            <person name="Angelini C."/>
            <person name="Antonin V."/>
            <person name="Barry K.W."/>
            <person name="Bougher N.L."/>
            <person name="Buchanan P."/>
            <person name="Buyck B."/>
            <person name="Bense V."/>
            <person name="Catcheside P."/>
            <person name="Chovatia M."/>
            <person name="Cooper J."/>
            <person name="Damon W."/>
            <person name="Desjardin D."/>
            <person name="Finy P."/>
            <person name="Geml J."/>
            <person name="Haridas S."/>
            <person name="Hughes K."/>
            <person name="Justo A."/>
            <person name="Karasinski D."/>
            <person name="Kautmanova I."/>
            <person name="Kiss B."/>
            <person name="Kocsube S."/>
            <person name="Kotiranta H."/>
            <person name="LaButti K.M."/>
            <person name="Lechner B.E."/>
            <person name="Liimatainen K."/>
            <person name="Lipzen A."/>
            <person name="Lukacs Z."/>
            <person name="Mihaltcheva S."/>
            <person name="Morgado L.N."/>
            <person name="Niskanen T."/>
            <person name="Noordeloos M.E."/>
            <person name="Ohm R.A."/>
            <person name="Ortiz-Santana B."/>
            <person name="Ovrebo C."/>
            <person name="Racz N."/>
            <person name="Riley R."/>
            <person name="Savchenko A."/>
            <person name="Shiryaev A."/>
            <person name="Soop K."/>
            <person name="Spirin V."/>
            <person name="Szebenyi C."/>
            <person name="Tomsovsky M."/>
            <person name="Tulloss R.E."/>
            <person name="Uehling J."/>
            <person name="Grigoriev I.V."/>
            <person name="Vagvolgyi C."/>
            <person name="Papp T."/>
            <person name="Martin F.M."/>
            <person name="Miettinen O."/>
            <person name="Hibbett D.S."/>
            <person name="Nagy L.G."/>
        </authorList>
    </citation>
    <scope>NUCLEOTIDE SEQUENCE [LARGE SCALE GENOMIC DNA]</scope>
    <source>
        <strain evidence="2 3">FP101781</strain>
    </source>
</reference>
<sequence>MTEVGSSNTVPTNLVTPTASNLHSHCRRRLRIRLTSLVGSWVGFGIVNVITSLRVYALYGRSRNVLYLGISLWAAQLAAGGYAAFRIVLDYAHVLSSIPTNCSPCDPLYGVHIFAENNSAYKTRYTHMSAVIVCTLTSVTYLIMTLGKLRDSITDSGGRVRYEILKEASYVTPIAGVFISDGALSLLLLLVVDLATAICSLDNTMYYYSPTWPWMHAIFSHVGSSLILNLRRAGGRGTPTLIVKRQDETLDLDGVHLVV</sequence>
<feature type="transmembrane region" description="Helical" evidence="1">
    <location>
        <begin position="128"/>
        <end position="149"/>
    </location>
</feature>
<evidence type="ECO:0000313" key="3">
    <source>
        <dbReference type="Proteomes" id="UP000298030"/>
    </source>
</evidence>
<keyword evidence="1" id="KW-1133">Transmembrane helix</keyword>
<keyword evidence="3" id="KW-1185">Reference proteome</keyword>
<evidence type="ECO:0000313" key="2">
    <source>
        <dbReference type="EMBL" id="TEB21883.1"/>
    </source>
</evidence>
<accession>A0A4Y7SJ52</accession>